<dbReference type="EMBL" id="LBMM01013679">
    <property type="protein sequence ID" value="KMQ85527.1"/>
    <property type="molecule type" value="Genomic_DNA"/>
</dbReference>
<dbReference type="PANTHER" id="PTHR33939">
    <property type="entry name" value="PROTEIN CBG22215"/>
    <property type="match status" value="1"/>
</dbReference>
<dbReference type="OrthoDB" id="7544447at2759"/>
<evidence type="ECO:0008006" key="3">
    <source>
        <dbReference type="Google" id="ProtNLM"/>
    </source>
</evidence>
<reference evidence="1 2" key="1">
    <citation type="submission" date="2015-04" db="EMBL/GenBank/DDBJ databases">
        <title>Lasius niger genome sequencing.</title>
        <authorList>
            <person name="Konorov E.A."/>
            <person name="Nikitin M.A."/>
            <person name="Kirill M.V."/>
            <person name="Chang P."/>
        </authorList>
    </citation>
    <scope>NUCLEOTIDE SEQUENCE [LARGE SCALE GENOMIC DNA]</scope>
    <source>
        <tissue evidence="1">Whole</tissue>
    </source>
</reference>
<dbReference type="PaxDb" id="67767-A0A0J7K5B3"/>
<organism evidence="1 2">
    <name type="scientific">Lasius niger</name>
    <name type="common">Black garden ant</name>
    <dbReference type="NCBI Taxonomy" id="67767"/>
    <lineage>
        <taxon>Eukaryota</taxon>
        <taxon>Metazoa</taxon>
        <taxon>Ecdysozoa</taxon>
        <taxon>Arthropoda</taxon>
        <taxon>Hexapoda</taxon>
        <taxon>Insecta</taxon>
        <taxon>Pterygota</taxon>
        <taxon>Neoptera</taxon>
        <taxon>Endopterygota</taxon>
        <taxon>Hymenoptera</taxon>
        <taxon>Apocrita</taxon>
        <taxon>Aculeata</taxon>
        <taxon>Formicoidea</taxon>
        <taxon>Formicidae</taxon>
        <taxon>Formicinae</taxon>
        <taxon>Lasius</taxon>
        <taxon>Lasius</taxon>
    </lineage>
</organism>
<gene>
    <name evidence="1" type="ORF">RF55_15865</name>
</gene>
<evidence type="ECO:0000313" key="2">
    <source>
        <dbReference type="Proteomes" id="UP000036403"/>
    </source>
</evidence>
<dbReference type="GO" id="GO:0003676">
    <property type="term" value="F:nucleic acid binding"/>
    <property type="evidence" value="ECO:0007669"/>
    <property type="project" value="InterPro"/>
</dbReference>
<dbReference type="InterPro" id="IPR036397">
    <property type="entry name" value="RNaseH_sf"/>
</dbReference>
<dbReference type="Proteomes" id="UP000036403">
    <property type="component" value="Unassembled WGS sequence"/>
</dbReference>
<comment type="caution">
    <text evidence="1">The sequence shown here is derived from an EMBL/GenBank/DDBJ whole genome shotgun (WGS) entry which is preliminary data.</text>
</comment>
<dbReference type="PANTHER" id="PTHR33939:SF1">
    <property type="entry name" value="DUF4371 DOMAIN-CONTAINING PROTEIN"/>
    <property type="match status" value="1"/>
</dbReference>
<accession>A0A0J7K5B3</accession>
<sequence>MDETIKSKKDAFLRGLTTGPANPRGKGKRLIVLHIGSAAGFVPDGLLCFESKTDTGDYHDEMNGNTFLEWFKNILPSLEDNAVIVMDNAPYHSVKLEKLPNTS</sequence>
<dbReference type="AlphaFoldDB" id="A0A0J7K5B3"/>
<keyword evidence="2" id="KW-1185">Reference proteome</keyword>
<dbReference type="Gene3D" id="3.30.420.10">
    <property type="entry name" value="Ribonuclease H-like superfamily/Ribonuclease H"/>
    <property type="match status" value="1"/>
</dbReference>
<name>A0A0J7K5B3_LASNI</name>
<protein>
    <recommendedName>
        <fullName evidence="3">Tc1-like transposase DDE domain-containing protein</fullName>
    </recommendedName>
</protein>
<evidence type="ECO:0000313" key="1">
    <source>
        <dbReference type="EMBL" id="KMQ85527.1"/>
    </source>
</evidence>
<proteinExistence type="predicted"/>